<dbReference type="EMBL" id="AGNK02002335">
    <property type="status" value="NOT_ANNOTATED_CDS"/>
    <property type="molecule type" value="Genomic_DNA"/>
</dbReference>
<evidence type="ECO:0000313" key="2">
    <source>
        <dbReference type="Proteomes" id="UP000004995"/>
    </source>
</evidence>
<keyword evidence="2" id="KW-1185">Reference proteome</keyword>
<dbReference type="InParanoid" id="K3Y029"/>
<dbReference type="EnsemblPlants" id="KQL10191">
    <property type="protein sequence ID" value="KQL10191"/>
    <property type="gene ID" value="SETIT_007540mg"/>
</dbReference>
<organism evidence="1 2">
    <name type="scientific">Setaria italica</name>
    <name type="common">Foxtail millet</name>
    <name type="synonym">Panicum italicum</name>
    <dbReference type="NCBI Taxonomy" id="4555"/>
    <lineage>
        <taxon>Eukaryota</taxon>
        <taxon>Viridiplantae</taxon>
        <taxon>Streptophyta</taxon>
        <taxon>Embryophyta</taxon>
        <taxon>Tracheophyta</taxon>
        <taxon>Spermatophyta</taxon>
        <taxon>Magnoliopsida</taxon>
        <taxon>Liliopsida</taxon>
        <taxon>Poales</taxon>
        <taxon>Poaceae</taxon>
        <taxon>PACMAD clade</taxon>
        <taxon>Panicoideae</taxon>
        <taxon>Panicodae</taxon>
        <taxon>Paniceae</taxon>
        <taxon>Cenchrinae</taxon>
        <taxon>Setaria</taxon>
    </lineage>
</organism>
<reference evidence="2" key="1">
    <citation type="journal article" date="2012" name="Nat. Biotechnol.">
        <title>Reference genome sequence of the model plant Setaria.</title>
        <authorList>
            <person name="Bennetzen J.L."/>
            <person name="Schmutz J."/>
            <person name="Wang H."/>
            <person name="Percifield R."/>
            <person name="Hawkins J."/>
            <person name="Pontaroli A.C."/>
            <person name="Estep M."/>
            <person name="Feng L."/>
            <person name="Vaughn J.N."/>
            <person name="Grimwood J."/>
            <person name="Jenkins J."/>
            <person name="Barry K."/>
            <person name="Lindquist E."/>
            <person name="Hellsten U."/>
            <person name="Deshpande S."/>
            <person name="Wang X."/>
            <person name="Wu X."/>
            <person name="Mitros T."/>
            <person name="Triplett J."/>
            <person name="Yang X."/>
            <person name="Ye C.Y."/>
            <person name="Mauro-Herrera M."/>
            <person name="Wang L."/>
            <person name="Li P."/>
            <person name="Sharma M."/>
            <person name="Sharma R."/>
            <person name="Ronald P.C."/>
            <person name="Panaud O."/>
            <person name="Kellogg E.A."/>
            <person name="Brutnell T.P."/>
            <person name="Doust A.N."/>
            <person name="Tuskan G.A."/>
            <person name="Rokhsar D."/>
            <person name="Devos K.M."/>
        </authorList>
    </citation>
    <scope>NUCLEOTIDE SEQUENCE [LARGE SCALE GENOMIC DNA]</scope>
    <source>
        <strain evidence="2">cv. Yugu1</strain>
    </source>
</reference>
<dbReference type="HOGENOM" id="CLU_2077185_0_0_1"/>
<sequence length="118" mass="12139">MAMNDSMVSLAMTRTSLTLVGRVRNQSVPASSSLLLMLLSISAAYSWSCTLSATTSSLRCSNSLSCCTIRCGSGTQQTCATAGGAGLRVVVLRPAFLDLDPSSASAAKAQLEPCNAIT</sequence>
<proteinExistence type="predicted"/>
<accession>K3Y029</accession>
<protein>
    <submittedName>
        <fullName evidence="1">Uncharacterized protein</fullName>
    </submittedName>
</protein>
<reference evidence="1" key="2">
    <citation type="submission" date="2018-08" db="UniProtKB">
        <authorList>
            <consortium name="EnsemblPlants"/>
        </authorList>
    </citation>
    <scope>IDENTIFICATION</scope>
    <source>
        <strain evidence="1">Yugu1</strain>
    </source>
</reference>
<evidence type="ECO:0000313" key="1">
    <source>
        <dbReference type="EnsemblPlants" id="KQL10191"/>
    </source>
</evidence>
<dbReference type="Proteomes" id="UP000004995">
    <property type="component" value="Unassembled WGS sequence"/>
</dbReference>
<dbReference type="AlphaFoldDB" id="K3Y029"/>
<dbReference type="Gramene" id="KQL10191">
    <property type="protein sequence ID" value="KQL10191"/>
    <property type="gene ID" value="SETIT_007540mg"/>
</dbReference>
<name>K3Y029_SETIT</name>